<evidence type="ECO:0000256" key="1">
    <source>
        <dbReference type="SAM" id="MobiDB-lite"/>
    </source>
</evidence>
<dbReference type="EMBL" id="MU251564">
    <property type="protein sequence ID" value="KAG9232119.1"/>
    <property type="molecule type" value="Genomic_DNA"/>
</dbReference>
<keyword evidence="3" id="KW-1185">Reference proteome</keyword>
<name>A0A9P7YEC1_9HELO</name>
<dbReference type="AlphaFoldDB" id="A0A9P7YEC1"/>
<comment type="caution">
    <text evidence="2">The sequence shown here is derived from an EMBL/GenBank/DDBJ whole genome shotgun (WGS) entry which is preliminary data.</text>
</comment>
<evidence type="ECO:0000313" key="2">
    <source>
        <dbReference type="EMBL" id="KAG9232119.1"/>
    </source>
</evidence>
<gene>
    <name evidence="2" type="ORF">BJ875DRAFT_443443</name>
</gene>
<sequence>MLWNEVQLGEYQARSYQGVFFYMSHEGTIKVATETRRVFLSHDSDSPSWTCGSAAGALLRVASRHNEFAFVLAPEAYRDPKYALPLRKAFLRSLIESSMFEQKFIIYASRAVVKTTADPASRKRKSPRIEKEKGTTEVNFTAHPNKPNEERGLGLSKTAEHLLSALKVSKKDWVLPQKGAWYYYDIWKYIPTLDAKFVCFFLLTSFVPALINSPSPTITAARSPALARTTQTRPRGFQKDGNIFAAAAQYRVDKARDPFSAQQAPRRLQGLRLKPGKS</sequence>
<protein>
    <submittedName>
        <fullName evidence="2">Uncharacterized protein</fullName>
    </submittedName>
</protein>
<evidence type="ECO:0000313" key="3">
    <source>
        <dbReference type="Proteomes" id="UP000824998"/>
    </source>
</evidence>
<feature type="region of interest" description="Disordered" evidence="1">
    <location>
        <begin position="118"/>
        <end position="152"/>
    </location>
</feature>
<organism evidence="2 3">
    <name type="scientific">Amylocarpus encephaloides</name>
    <dbReference type="NCBI Taxonomy" id="45428"/>
    <lineage>
        <taxon>Eukaryota</taxon>
        <taxon>Fungi</taxon>
        <taxon>Dikarya</taxon>
        <taxon>Ascomycota</taxon>
        <taxon>Pezizomycotina</taxon>
        <taxon>Leotiomycetes</taxon>
        <taxon>Helotiales</taxon>
        <taxon>Helotiales incertae sedis</taxon>
        <taxon>Amylocarpus</taxon>
    </lineage>
</organism>
<proteinExistence type="predicted"/>
<dbReference type="Proteomes" id="UP000824998">
    <property type="component" value="Unassembled WGS sequence"/>
</dbReference>
<reference evidence="2" key="1">
    <citation type="journal article" date="2021" name="IMA Fungus">
        <title>Genomic characterization of three marine fungi, including Emericellopsis atlantica sp. nov. with signatures of a generalist lifestyle and marine biomass degradation.</title>
        <authorList>
            <person name="Hagestad O.C."/>
            <person name="Hou L."/>
            <person name="Andersen J.H."/>
            <person name="Hansen E.H."/>
            <person name="Altermark B."/>
            <person name="Li C."/>
            <person name="Kuhnert E."/>
            <person name="Cox R.J."/>
            <person name="Crous P.W."/>
            <person name="Spatafora J.W."/>
            <person name="Lail K."/>
            <person name="Amirebrahimi M."/>
            <person name="Lipzen A."/>
            <person name="Pangilinan J."/>
            <person name="Andreopoulos W."/>
            <person name="Hayes R.D."/>
            <person name="Ng V."/>
            <person name="Grigoriev I.V."/>
            <person name="Jackson S.A."/>
            <person name="Sutton T.D.S."/>
            <person name="Dobson A.D.W."/>
            <person name="Rama T."/>
        </authorList>
    </citation>
    <scope>NUCLEOTIDE SEQUENCE</scope>
    <source>
        <strain evidence="2">TRa018bII</strain>
    </source>
</reference>
<accession>A0A9P7YEC1</accession>